<dbReference type="PANTHER" id="PTHR12598:SF0">
    <property type="entry name" value="COPPER HOMEOSTASIS PROTEIN CUTC HOMOLOG"/>
    <property type="match status" value="1"/>
</dbReference>
<reference evidence="3" key="1">
    <citation type="submission" date="2022-03" db="EMBL/GenBank/DDBJ databases">
        <authorList>
            <person name="Vrbovska V."/>
            <person name="Kovarovic V."/>
            <person name="Botka T."/>
            <person name="Pantucek R."/>
        </authorList>
    </citation>
    <scope>NUCLEOTIDE SEQUENCE</scope>
    <source>
        <strain evidence="3">CCM 2609</strain>
    </source>
</reference>
<gene>
    <name evidence="3" type="ORF">MRZ06_07655</name>
</gene>
<evidence type="ECO:0000313" key="3">
    <source>
        <dbReference type="EMBL" id="UOB19910.1"/>
    </source>
</evidence>
<dbReference type="InterPro" id="IPR036822">
    <property type="entry name" value="CutC-like_dom_sf"/>
</dbReference>
<dbReference type="Proteomes" id="UP000830343">
    <property type="component" value="Chromosome"/>
</dbReference>
<dbReference type="EMBL" id="CP094348">
    <property type="protein sequence ID" value="UOB19910.1"/>
    <property type="molecule type" value="Genomic_DNA"/>
</dbReference>
<dbReference type="SUPFAM" id="SSF110395">
    <property type="entry name" value="CutC-like"/>
    <property type="match status" value="1"/>
</dbReference>
<name>A0ABY3ZSN1_9STAP</name>
<sequence>MIKYTIAENFNDLFQCVNNGATHIVIQQTGLTASYGFMTLAVEYCHPLNVKVYAVINPRIESHCYTLFDAEMMREDIIQFNKLNVDGFIFGALDRDNGVDIKTMRTLVQTVGSTTVIMSTAFDKIPMRAQLKAMDTLIDIGISALITHGSASYLSSVTENIHQLGRLLRHSKGQIEIIPEVMSDSEIKTLAEWIPFQYVYGRDV</sequence>
<evidence type="ECO:0000313" key="4">
    <source>
        <dbReference type="Proteomes" id="UP000830343"/>
    </source>
</evidence>
<evidence type="ECO:0000256" key="1">
    <source>
        <dbReference type="ARBA" id="ARBA00007768"/>
    </source>
</evidence>
<protein>
    <recommendedName>
        <fullName evidence="2">Copper homeostasis protein cutC homolog</fullName>
    </recommendedName>
</protein>
<organism evidence="3 4">
    <name type="scientific">Macrococcus armenti</name>
    <dbReference type="NCBI Taxonomy" id="2875764"/>
    <lineage>
        <taxon>Bacteria</taxon>
        <taxon>Bacillati</taxon>
        <taxon>Bacillota</taxon>
        <taxon>Bacilli</taxon>
        <taxon>Bacillales</taxon>
        <taxon>Staphylococcaceae</taxon>
        <taxon>Macrococcus</taxon>
    </lineage>
</organism>
<proteinExistence type="inferred from homology"/>
<reference evidence="3" key="2">
    <citation type="submission" date="2022-04" db="EMBL/GenBank/DDBJ databases">
        <title>Antimicrobial genetic elements in methicillin-resistant Macrococcus armenti.</title>
        <authorList>
            <person name="Keller J.E."/>
            <person name="Schwendener S."/>
            <person name="Pantucek R."/>
            <person name="Perreten V."/>
        </authorList>
    </citation>
    <scope>NUCLEOTIDE SEQUENCE</scope>
    <source>
        <strain evidence="3">CCM 2609</strain>
    </source>
</reference>
<evidence type="ECO:0000256" key="2">
    <source>
        <dbReference type="ARBA" id="ARBA00019014"/>
    </source>
</evidence>
<keyword evidence="4" id="KW-1185">Reference proteome</keyword>
<dbReference type="PANTHER" id="PTHR12598">
    <property type="entry name" value="COPPER HOMEOSTASIS PROTEIN CUTC"/>
    <property type="match status" value="1"/>
</dbReference>
<dbReference type="RefSeq" id="WP_243365273.1">
    <property type="nucleotide sequence ID" value="NZ_CP094348.1"/>
</dbReference>
<comment type="similarity">
    <text evidence="1">Belongs to the CutC family.</text>
</comment>
<dbReference type="Gene3D" id="3.20.20.380">
    <property type="entry name" value="Copper homeostasis (CutC) domain"/>
    <property type="match status" value="1"/>
</dbReference>
<dbReference type="Pfam" id="PF03932">
    <property type="entry name" value="CutC"/>
    <property type="match status" value="1"/>
</dbReference>
<accession>A0ABY3ZSN1</accession>
<dbReference type="InterPro" id="IPR005627">
    <property type="entry name" value="CutC-like"/>
</dbReference>